<protein>
    <recommendedName>
        <fullName evidence="2">Integrase SAM-like N-terminal domain-containing protein</fullName>
    </recommendedName>
</protein>
<dbReference type="GO" id="GO:0003677">
    <property type="term" value="F:DNA binding"/>
    <property type="evidence" value="ECO:0007669"/>
    <property type="project" value="InterPro"/>
</dbReference>
<dbReference type="Proteomes" id="UP000886883">
    <property type="component" value="Unassembled WGS sequence"/>
</dbReference>
<feature type="non-terminal residue" evidence="3">
    <location>
        <position position="72"/>
    </location>
</feature>
<name>A0A9D2SEP2_9FIRM</name>
<proteinExistence type="inferred from homology"/>
<dbReference type="AlphaFoldDB" id="A0A9D2SEP2"/>
<feature type="domain" description="Integrase SAM-like N-terminal" evidence="2">
    <location>
        <begin position="33"/>
        <end position="66"/>
    </location>
</feature>
<evidence type="ECO:0000256" key="1">
    <source>
        <dbReference type="ARBA" id="ARBA00008857"/>
    </source>
</evidence>
<comment type="caution">
    <text evidence="3">The sequence shown here is derived from an EMBL/GenBank/DDBJ whole genome shotgun (WGS) entry which is preliminary data.</text>
</comment>
<sequence>MAEIMGLQAYLQEEGKKPEGNMFREHVIEPEFVDQFCRELAAEERSRATIGKYRRDVLALLRFLGEELIVSK</sequence>
<dbReference type="EMBL" id="DWXE01000044">
    <property type="protein sequence ID" value="HJB92168.1"/>
    <property type="molecule type" value="Genomic_DNA"/>
</dbReference>
<dbReference type="InterPro" id="IPR004107">
    <property type="entry name" value="Integrase_SAM-like_N"/>
</dbReference>
<dbReference type="GO" id="GO:0015074">
    <property type="term" value="P:DNA integration"/>
    <property type="evidence" value="ECO:0007669"/>
    <property type="project" value="InterPro"/>
</dbReference>
<evidence type="ECO:0000313" key="3">
    <source>
        <dbReference type="EMBL" id="HJB92168.1"/>
    </source>
</evidence>
<organism evidence="3 4">
    <name type="scientific">Candidatus Eisenbergiella merdigallinarum</name>
    <dbReference type="NCBI Taxonomy" id="2838552"/>
    <lineage>
        <taxon>Bacteria</taxon>
        <taxon>Bacillati</taxon>
        <taxon>Bacillota</taxon>
        <taxon>Clostridia</taxon>
        <taxon>Lachnospirales</taxon>
        <taxon>Lachnospiraceae</taxon>
        <taxon>Eisenbergiella</taxon>
    </lineage>
</organism>
<accession>A0A9D2SEP2</accession>
<dbReference type="Pfam" id="PF02899">
    <property type="entry name" value="Phage_int_SAM_1"/>
    <property type="match status" value="1"/>
</dbReference>
<comment type="similarity">
    <text evidence="1">Belongs to the 'phage' integrase family.</text>
</comment>
<evidence type="ECO:0000313" key="4">
    <source>
        <dbReference type="Proteomes" id="UP000886883"/>
    </source>
</evidence>
<evidence type="ECO:0000259" key="2">
    <source>
        <dbReference type="Pfam" id="PF02899"/>
    </source>
</evidence>
<reference evidence="3" key="2">
    <citation type="submission" date="2021-04" db="EMBL/GenBank/DDBJ databases">
        <authorList>
            <person name="Gilroy R."/>
        </authorList>
    </citation>
    <scope>NUCLEOTIDE SEQUENCE</scope>
    <source>
        <strain evidence="3">USAMLcec3-2134</strain>
    </source>
</reference>
<gene>
    <name evidence="3" type="ORF">H9763_11990</name>
</gene>
<reference evidence="3" key="1">
    <citation type="journal article" date="2021" name="PeerJ">
        <title>Extensive microbial diversity within the chicken gut microbiome revealed by metagenomics and culture.</title>
        <authorList>
            <person name="Gilroy R."/>
            <person name="Ravi A."/>
            <person name="Getino M."/>
            <person name="Pursley I."/>
            <person name="Horton D.L."/>
            <person name="Alikhan N.F."/>
            <person name="Baker D."/>
            <person name="Gharbi K."/>
            <person name="Hall N."/>
            <person name="Watson M."/>
            <person name="Adriaenssens E.M."/>
            <person name="Foster-Nyarko E."/>
            <person name="Jarju S."/>
            <person name="Secka A."/>
            <person name="Antonio M."/>
            <person name="Oren A."/>
            <person name="Chaudhuri R.R."/>
            <person name="La Ragione R."/>
            <person name="Hildebrand F."/>
            <person name="Pallen M.J."/>
        </authorList>
    </citation>
    <scope>NUCLEOTIDE SEQUENCE</scope>
    <source>
        <strain evidence="3">USAMLcec3-2134</strain>
    </source>
</reference>